<evidence type="ECO:0000313" key="4">
    <source>
        <dbReference type="EMBL" id="NIH69665.1"/>
    </source>
</evidence>
<feature type="domain" description="ArsA HSP20-like" evidence="3">
    <location>
        <begin position="299"/>
        <end position="354"/>
    </location>
</feature>
<feature type="domain" description="ArsA/GET3 Anion-transporting ATPase-like" evidence="2">
    <location>
        <begin position="91"/>
        <end position="259"/>
    </location>
</feature>
<dbReference type="GO" id="GO:0005524">
    <property type="term" value="F:ATP binding"/>
    <property type="evidence" value="ECO:0007669"/>
    <property type="project" value="InterPro"/>
</dbReference>
<dbReference type="PANTHER" id="PTHR10803:SF3">
    <property type="entry name" value="ATPASE GET3"/>
    <property type="match status" value="1"/>
</dbReference>
<dbReference type="InterPro" id="IPR027417">
    <property type="entry name" value="P-loop_NTPase"/>
</dbReference>
<evidence type="ECO:0000313" key="5">
    <source>
        <dbReference type="Proteomes" id="UP000552836"/>
    </source>
</evidence>
<proteinExistence type="inferred from homology"/>
<dbReference type="AlphaFoldDB" id="A0A846LVD2"/>
<evidence type="ECO:0000259" key="2">
    <source>
        <dbReference type="Pfam" id="PF02374"/>
    </source>
</evidence>
<organism evidence="4 5">
    <name type="scientific">Modestobacter marinus</name>
    <dbReference type="NCBI Taxonomy" id="477641"/>
    <lineage>
        <taxon>Bacteria</taxon>
        <taxon>Bacillati</taxon>
        <taxon>Actinomycetota</taxon>
        <taxon>Actinomycetes</taxon>
        <taxon>Geodermatophilales</taxon>
        <taxon>Geodermatophilaceae</taxon>
        <taxon>Modestobacter</taxon>
    </lineage>
</organism>
<dbReference type="Proteomes" id="UP000552836">
    <property type="component" value="Unassembled WGS sequence"/>
</dbReference>
<dbReference type="RefSeq" id="WP_208383714.1">
    <property type="nucleotide sequence ID" value="NZ_BAABJU010000020.1"/>
</dbReference>
<accession>A0A846LVD2</accession>
<sequence length="389" mass="39510">MRAVQVLLVTGPGGAGSSTVAAATAARLAAAGSRCVLLTGQPPGIAELADRVTVDVVAPQPALEELWDRHVGRLAGALPLLTVPPATSVVPLPGVTEFALLTALAGHLRDGDADVVVLDPGPTATATALLGLPGALRWWLAQAAPTRLRVLATLRAAATPGRAGVTAGLLAGTAATEELLDAVALADPARTAVHLVLRPDAAAAQHLQHAATALGVLGQRIASVTVARLLPDGSGEWWQRRAAVQEQAVHSVRALTDPVQEVAEAAVAPAGVADLLALGAAVPETAVQPVPQAVPRRVDGEWLLDVPLPFARRGEVELTRWADDLVVTAAGVRRSLALDALLRRCTASGGSLTDPGTARAVLEVRFVPDPAQWPAGLLATAAAAEGSGA</sequence>
<comment type="similarity">
    <text evidence="1">Belongs to the arsA ATPase family.</text>
</comment>
<dbReference type="SUPFAM" id="SSF52540">
    <property type="entry name" value="P-loop containing nucleoside triphosphate hydrolases"/>
    <property type="match status" value="1"/>
</dbReference>
<dbReference type="PANTHER" id="PTHR10803">
    <property type="entry name" value="ARSENICAL PUMP-DRIVING ATPASE ARSENITE-TRANSLOCATING ATPASE"/>
    <property type="match status" value="1"/>
</dbReference>
<name>A0A846LVD2_9ACTN</name>
<gene>
    <name evidence="4" type="ORF">FB380_004153</name>
</gene>
<dbReference type="InterPro" id="IPR008978">
    <property type="entry name" value="HSP20-like_chaperone"/>
</dbReference>
<dbReference type="Pfam" id="PF17886">
    <property type="entry name" value="ArsA_HSP20"/>
    <property type="match status" value="1"/>
</dbReference>
<dbReference type="InterPro" id="IPR016300">
    <property type="entry name" value="ATPase_ArsA/GET3"/>
</dbReference>
<evidence type="ECO:0000256" key="1">
    <source>
        <dbReference type="ARBA" id="ARBA00011040"/>
    </source>
</evidence>
<feature type="domain" description="ArsA/GET3 Anion-transporting ATPase-like" evidence="2">
    <location>
        <begin position="5"/>
        <end position="42"/>
    </location>
</feature>
<dbReference type="EMBL" id="JAAMPA010000002">
    <property type="protein sequence ID" value="NIH69665.1"/>
    <property type="molecule type" value="Genomic_DNA"/>
</dbReference>
<dbReference type="InterPro" id="IPR025723">
    <property type="entry name" value="ArsA/GET3_ATPase-like"/>
</dbReference>
<dbReference type="Gene3D" id="2.60.40.790">
    <property type="match status" value="1"/>
</dbReference>
<protein>
    <submittedName>
        <fullName evidence="4">Arsenite-transporting ATPase</fullName>
    </submittedName>
</protein>
<dbReference type="GO" id="GO:0016887">
    <property type="term" value="F:ATP hydrolysis activity"/>
    <property type="evidence" value="ECO:0007669"/>
    <property type="project" value="InterPro"/>
</dbReference>
<dbReference type="Gene3D" id="3.40.50.300">
    <property type="entry name" value="P-loop containing nucleotide triphosphate hydrolases"/>
    <property type="match status" value="1"/>
</dbReference>
<evidence type="ECO:0000259" key="3">
    <source>
        <dbReference type="Pfam" id="PF17886"/>
    </source>
</evidence>
<comment type="caution">
    <text evidence="4">The sequence shown here is derived from an EMBL/GenBank/DDBJ whole genome shotgun (WGS) entry which is preliminary data.</text>
</comment>
<dbReference type="InterPro" id="IPR040612">
    <property type="entry name" value="ArsA_HSP20-like"/>
</dbReference>
<dbReference type="Pfam" id="PF02374">
    <property type="entry name" value="ArsA_ATPase"/>
    <property type="match status" value="2"/>
</dbReference>
<reference evidence="4 5" key="1">
    <citation type="submission" date="2020-02" db="EMBL/GenBank/DDBJ databases">
        <title>Sequencing the genomes of 1000 actinobacteria strains.</title>
        <authorList>
            <person name="Klenk H.-P."/>
        </authorList>
    </citation>
    <scope>NUCLEOTIDE SEQUENCE [LARGE SCALE GENOMIC DNA]</scope>
    <source>
        <strain evidence="4 5">DSM 45201</strain>
    </source>
</reference>